<accession>A0AAR5Q1F9</accession>
<feature type="region of interest" description="Disordered" evidence="1">
    <location>
        <begin position="577"/>
        <end position="608"/>
    </location>
</feature>
<feature type="region of interest" description="Disordered" evidence="1">
    <location>
        <begin position="294"/>
        <end position="372"/>
    </location>
</feature>
<sequence length="764" mass="84000">MNANLTSYEFFLPSDEDSNSSDLTHIAEKNLTSRKAESTVGEVTSSQDTEETTKRKTYCQVPKIGDIEKTLSVPDIPKEAAMMNYPNVSASDKTKQLDVAELKFISPIKSEGSGGLESLMADVCDSKTKASQSAVSNLSDTANISRVIDASAVLPDQSQDHEEKVLADDDDDDQSTAFKAAEHGVLLNNSADETVSEFLSTEHSKSSCLEEPATIRIESEELEKPSKQNGPSDNQNESLIKPLENVNSEENMEVEFAAEPSIDVSMTEPGDEIMPEVADSLDKPVKNCAQALQDYIRQKINEDDDSSSENSEPEMPCNGLIDGMAEEGEEDTPSEDSNAIPDQGESIGSSDTEACDLSDSGSNDSFICDDEEDELLSGNEYDLGFERKKSKKSRIIDADLLGDDDIIKVPRKKAKEVPTKRKRIVEMYDSSSDDETAQHISPRASSQGKETSKVIINDIPSVVEETTHSIQEEITENAKEAPKNGHLADVVIGNISIITTDSDMQKMCKNSFISIHQNTGVEDKSTAGLNTLVEEFSSAVKNGKISLNICHGCDDLASLVLSNSLIRDKVKQVIETEADRKSSADFSGAKNSPNSKSTDDVAGVKKKKQKLKTKITASDLSEDQSAAERLERRLVKAVNGRDAENTQKRTRLKRKLRERISDSSEENLFTKQQKHKKASRTTLSESLFKKRVADLRTDISLIERLITDVKNRPRRAIKPSTTAASEVWSQTEVLNVAPSTSLLFKKRVPKKCIRRILKPVRVSC</sequence>
<feature type="region of interest" description="Disordered" evidence="1">
    <location>
        <begin position="12"/>
        <end position="55"/>
    </location>
</feature>
<proteinExistence type="predicted"/>
<evidence type="ECO:0000256" key="1">
    <source>
        <dbReference type="SAM" id="MobiDB-lite"/>
    </source>
</evidence>
<dbReference type="AlphaFoldDB" id="A0AAR5Q1F9"/>
<reference evidence="3" key="1">
    <citation type="journal article" date="2013" name="Genome Biol.">
        <title>Draft genome of the mountain pine beetle, Dendroctonus ponderosae Hopkins, a major forest pest.</title>
        <authorList>
            <person name="Keeling C.I."/>
            <person name="Yuen M.M."/>
            <person name="Liao N.Y."/>
            <person name="Docking T.R."/>
            <person name="Chan S.K."/>
            <person name="Taylor G.A."/>
            <person name="Palmquist D.L."/>
            <person name="Jackman S.D."/>
            <person name="Nguyen A."/>
            <person name="Li M."/>
            <person name="Henderson H."/>
            <person name="Janes J.K."/>
            <person name="Zhao Y."/>
            <person name="Pandoh P."/>
            <person name="Moore R."/>
            <person name="Sperling F.A."/>
            <person name="Huber D.P."/>
            <person name="Birol I."/>
            <person name="Jones S.J."/>
            <person name="Bohlmann J."/>
        </authorList>
    </citation>
    <scope>NUCLEOTIDE SEQUENCE</scope>
</reference>
<name>A0AAR5Q1F9_DENPD</name>
<feature type="region of interest" description="Disordered" evidence="1">
    <location>
        <begin position="218"/>
        <end position="247"/>
    </location>
</feature>
<protein>
    <submittedName>
        <fullName evidence="2">Uncharacterized protein</fullName>
    </submittedName>
</protein>
<dbReference type="Proteomes" id="UP000019118">
    <property type="component" value="Unassembled WGS sequence"/>
</dbReference>
<feature type="compositionally biased region" description="Acidic residues" evidence="1">
    <location>
        <begin position="324"/>
        <end position="334"/>
    </location>
</feature>
<feature type="region of interest" description="Disordered" evidence="1">
    <location>
        <begin position="152"/>
        <end position="172"/>
    </location>
</feature>
<organism evidence="2 3">
    <name type="scientific">Dendroctonus ponderosae</name>
    <name type="common">Mountain pine beetle</name>
    <dbReference type="NCBI Taxonomy" id="77166"/>
    <lineage>
        <taxon>Eukaryota</taxon>
        <taxon>Metazoa</taxon>
        <taxon>Ecdysozoa</taxon>
        <taxon>Arthropoda</taxon>
        <taxon>Hexapoda</taxon>
        <taxon>Insecta</taxon>
        <taxon>Pterygota</taxon>
        <taxon>Neoptera</taxon>
        <taxon>Endopterygota</taxon>
        <taxon>Coleoptera</taxon>
        <taxon>Polyphaga</taxon>
        <taxon>Cucujiformia</taxon>
        <taxon>Curculionidae</taxon>
        <taxon>Scolytinae</taxon>
        <taxon>Dendroctonus</taxon>
    </lineage>
</organism>
<evidence type="ECO:0000313" key="3">
    <source>
        <dbReference type="Proteomes" id="UP000019118"/>
    </source>
</evidence>
<evidence type="ECO:0000313" key="2">
    <source>
        <dbReference type="EnsemblMetazoa" id="XP_019767057.1"/>
    </source>
</evidence>
<dbReference type="EnsemblMetazoa" id="XM_019911498.1">
    <property type="protein sequence ID" value="XP_019767057.1"/>
    <property type="gene ID" value="LOC109542314"/>
</dbReference>
<dbReference type="GeneID" id="109542314"/>
<keyword evidence="3" id="KW-1185">Reference proteome</keyword>
<feature type="compositionally biased region" description="Polar residues" evidence="1">
    <location>
        <begin position="227"/>
        <end position="238"/>
    </location>
</feature>
<feature type="compositionally biased region" description="Basic and acidic residues" evidence="1">
    <location>
        <begin position="158"/>
        <end position="167"/>
    </location>
</feature>
<reference evidence="2" key="2">
    <citation type="submission" date="2024-08" db="UniProtKB">
        <authorList>
            <consortium name="EnsemblMetazoa"/>
        </authorList>
    </citation>
    <scope>IDENTIFICATION</scope>
</reference>
<dbReference type="KEGG" id="dpa:109542314"/>
<feature type="region of interest" description="Disordered" evidence="1">
    <location>
        <begin position="428"/>
        <end position="451"/>
    </location>
</feature>